<dbReference type="Gramene" id="OIT20239">
    <property type="protein sequence ID" value="OIT20239"/>
    <property type="gene ID" value="A4A49_63702"/>
</dbReference>
<dbReference type="CDD" id="cd06222">
    <property type="entry name" value="RNase_H_like"/>
    <property type="match status" value="1"/>
</dbReference>
<dbReference type="InterPro" id="IPR044730">
    <property type="entry name" value="RNase_H-like_dom_plant"/>
</dbReference>
<feature type="domain" description="RNase H type-1" evidence="1">
    <location>
        <begin position="1"/>
        <end position="73"/>
    </location>
</feature>
<dbReference type="Gene3D" id="3.30.420.10">
    <property type="entry name" value="Ribonuclease H-like superfamily/Ribonuclease H"/>
    <property type="match status" value="1"/>
</dbReference>
<dbReference type="PANTHER" id="PTHR47723">
    <property type="entry name" value="OS05G0353850 PROTEIN"/>
    <property type="match status" value="1"/>
</dbReference>
<organism evidence="2 3">
    <name type="scientific">Nicotiana attenuata</name>
    <name type="common">Coyote tobacco</name>
    <dbReference type="NCBI Taxonomy" id="49451"/>
    <lineage>
        <taxon>Eukaryota</taxon>
        <taxon>Viridiplantae</taxon>
        <taxon>Streptophyta</taxon>
        <taxon>Embryophyta</taxon>
        <taxon>Tracheophyta</taxon>
        <taxon>Spermatophyta</taxon>
        <taxon>Magnoliopsida</taxon>
        <taxon>eudicotyledons</taxon>
        <taxon>Gunneridae</taxon>
        <taxon>Pentapetalae</taxon>
        <taxon>asterids</taxon>
        <taxon>lamiids</taxon>
        <taxon>Solanales</taxon>
        <taxon>Solanaceae</taxon>
        <taxon>Nicotianoideae</taxon>
        <taxon>Nicotianeae</taxon>
        <taxon>Nicotiana</taxon>
    </lineage>
</organism>
<accession>A0A1J6KE64</accession>
<dbReference type="InterPro" id="IPR053151">
    <property type="entry name" value="RNase_H-like"/>
</dbReference>
<dbReference type="InterPro" id="IPR002156">
    <property type="entry name" value="RNaseH_domain"/>
</dbReference>
<protein>
    <recommendedName>
        <fullName evidence="1">RNase H type-1 domain-containing protein</fullName>
    </recommendedName>
</protein>
<comment type="caution">
    <text evidence="2">The sequence shown here is derived from an EMBL/GenBank/DDBJ whole genome shotgun (WGS) entry which is preliminary data.</text>
</comment>
<dbReference type="SMR" id="A0A1J6KE64"/>
<dbReference type="AlphaFoldDB" id="A0A1J6KE64"/>
<dbReference type="PANTHER" id="PTHR47723:SF23">
    <property type="entry name" value="REVERSE TRANSCRIPTASE-LIKE PROTEIN"/>
    <property type="match status" value="1"/>
</dbReference>
<name>A0A1J6KE64_NICAT</name>
<keyword evidence="3" id="KW-1185">Reference proteome</keyword>
<dbReference type="InterPro" id="IPR012337">
    <property type="entry name" value="RNaseH-like_sf"/>
</dbReference>
<reference evidence="2" key="1">
    <citation type="submission" date="2016-11" db="EMBL/GenBank/DDBJ databases">
        <title>The genome of Nicotiana attenuata.</title>
        <authorList>
            <person name="Xu S."/>
            <person name="Brockmoeller T."/>
            <person name="Gaquerel E."/>
            <person name="Navarro A."/>
            <person name="Kuhl H."/>
            <person name="Gase K."/>
            <person name="Ling Z."/>
            <person name="Zhou W."/>
            <person name="Kreitzer C."/>
            <person name="Stanke M."/>
            <person name="Tang H."/>
            <person name="Lyons E."/>
            <person name="Pandey P."/>
            <person name="Pandey S.P."/>
            <person name="Timmermann B."/>
            <person name="Baldwin I.T."/>
        </authorList>
    </citation>
    <scope>NUCLEOTIDE SEQUENCE [LARGE SCALE GENOMIC DNA]</scope>
    <source>
        <strain evidence="2">UT</strain>
    </source>
</reference>
<feature type="non-terminal residue" evidence="2">
    <location>
        <position position="1"/>
    </location>
</feature>
<dbReference type="InterPro" id="IPR036397">
    <property type="entry name" value="RNaseH_sf"/>
</dbReference>
<sequence>ALFLGLQLTTDLLLLPLKIETDSQLFISMICNENDVYSHLIFDCRTLLHQLQTATLDHIYREANGVADALAKYGMLLTPSEGQLQWSLIHFMSPPSFTLAAFNKDLSGSTVPRFVPLCNNVTV</sequence>
<evidence type="ECO:0000259" key="1">
    <source>
        <dbReference type="Pfam" id="PF13456"/>
    </source>
</evidence>
<evidence type="ECO:0000313" key="3">
    <source>
        <dbReference type="Proteomes" id="UP000187609"/>
    </source>
</evidence>
<dbReference type="Proteomes" id="UP000187609">
    <property type="component" value="Unassembled WGS sequence"/>
</dbReference>
<proteinExistence type="predicted"/>
<dbReference type="SUPFAM" id="SSF53098">
    <property type="entry name" value="Ribonuclease H-like"/>
    <property type="match status" value="1"/>
</dbReference>
<dbReference type="Pfam" id="PF13456">
    <property type="entry name" value="RVT_3"/>
    <property type="match status" value="1"/>
</dbReference>
<evidence type="ECO:0000313" key="2">
    <source>
        <dbReference type="EMBL" id="OIT20239.1"/>
    </source>
</evidence>
<dbReference type="EMBL" id="MJEQ01005568">
    <property type="protein sequence ID" value="OIT20239.1"/>
    <property type="molecule type" value="Genomic_DNA"/>
</dbReference>
<dbReference type="GO" id="GO:0004523">
    <property type="term" value="F:RNA-DNA hybrid ribonuclease activity"/>
    <property type="evidence" value="ECO:0007669"/>
    <property type="project" value="InterPro"/>
</dbReference>
<gene>
    <name evidence="2" type="ORF">A4A49_63702</name>
</gene>
<dbReference type="GO" id="GO:0003676">
    <property type="term" value="F:nucleic acid binding"/>
    <property type="evidence" value="ECO:0007669"/>
    <property type="project" value="InterPro"/>
</dbReference>